<dbReference type="SUPFAM" id="SSF57850">
    <property type="entry name" value="RING/U-box"/>
    <property type="match status" value="1"/>
</dbReference>
<evidence type="ECO:0008006" key="9">
    <source>
        <dbReference type="Google" id="ProtNLM"/>
    </source>
</evidence>
<dbReference type="Pfam" id="PF00271">
    <property type="entry name" value="Helicase_C"/>
    <property type="match status" value="1"/>
</dbReference>
<dbReference type="InterPro" id="IPR001841">
    <property type="entry name" value="Znf_RING"/>
</dbReference>
<evidence type="ECO:0000256" key="2">
    <source>
        <dbReference type="ARBA" id="ARBA00022801"/>
    </source>
</evidence>
<evidence type="ECO:0000256" key="3">
    <source>
        <dbReference type="ARBA" id="ARBA00022833"/>
    </source>
</evidence>
<evidence type="ECO:0000256" key="4">
    <source>
        <dbReference type="PROSITE-ProRule" id="PRU00175"/>
    </source>
</evidence>
<evidence type="ECO:0000256" key="1">
    <source>
        <dbReference type="ARBA" id="ARBA00022771"/>
    </source>
</evidence>
<dbReference type="PANTHER" id="PTHR45865">
    <property type="entry name" value="E3 UBIQUITIN-PROTEIN LIGASE SHPRH FAMILY MEMBER"/>
    <property type="match status" value="1"/>
</dbReference>
<dbReference type="AlphaFoldDB" id="A0A8J2MC53"/>
<dbReference type="InterPro" id="IPR038718">
    <property type="entry name" value="SNF2-like_sf"/>
</dbReference>
<dbReference type="GO" id="GO:0005524">
    <property type="term" value="F:ATP binding"/>
    <property type="evidence" value="ECO:0007669"/>
    <property type="project" value="InterPro"/>
</dbReference>
<evidence type="ECO:0000259" key="5">
    <source>
        <dbReference type="PROSITE" id="PS50089"/>
    </source>
</evidence>
<dbReference type="OrthoDB" id="423559at2759"/>
<organism evidence="7 8">
    <name type="scientific">Cercopithifilaria johnstoni</name>
    <dbReference type="NCBI Taxonomy" id="2874296"/>
    <lineage>
        <taxon>Eukaryota</taxon>
        <taxon>Metazoa</taxon>
        <taxon>Ecdysozoa</taxon>
        <taxon>Nematoda</taxon>
        <taxon>Chromadorea</taxon>
        <taxon>Rhabditida</taxon>
        <taxon>Spirurina</taxon>
        <taxon>Spiruromorpha</taxon>
        <taxon>Filarioidea</taxon>
        <taxon>Onchocercidae</taxon>
        <taxon>Cercopithifilaria</taxon>
    </lineage>
</organism>
<dbReference type="PROSITE" id="PS51194">
    <property type="entry name" value="HELICASE_CTER"/>
    <property type="match status" value="1"/>
</dbReference>
<keyword evidence="1 4" id="KW-0863">Zinc-finger</keyword>
<dbReference type="PROSITE" id="PS50089">
    <property type="entry name" value="ZF_RING_2"/>
    <property type="match status" value="1"/>
</dbReference>
<evidence type="ECO:0000313" key="8">
    <source>
        <dbReference type="Proteomes" id="UP000746747"/>
    </source>
</evidence>
<dbReference type="EMBL" id="CAKAEH010001703">
    <property type="protein sequence ID" value="CAG9538784.1"/>
    <property type="molecule type" value="Genomic_DNA"/>
</dbReference>
<dbReference type="InterPro" id="IPR013083">
    <property type="entry name" value="Znf_RING/FYVE/PHD"/>
</dbReference>
<dbReference type="InterPro" id="IPR000330">
    <property type="entry name" value="SNF2_N"/>
</dbReference>
<dbReference type="InterPro" id="IPR001650">
    <property type="entry name" value="Helicase_C-like"/>
</dbReference>
<evidence type="ECO:0000259" key="6">
    <source>
        <dbReference type="PROSITE" id="PS51194"/>
    </source>
</evidence>
<gene>
    <name evidence="7" type="ORF">CJOHNSTONI_LOCUS8455</name>
</gene>
<feature type="domain" description="RING-type" evidence="5">
    <location>
        <begin position="848"/>
        <end position="896"/>
    </location>
</feature>
<keyword evidence="2" id="KW-0378">Hydrolase</keyword>
<protein>
    <recommendedName>
        <fullName evidence="9">E3 ubiquitin-protein ligase SHPRH</fullName>
    </recommendedName>
</protein>
<dbReference type="Gene3D" id="3.40.50.10810">
    <property type="entry name" value="Tandem AAA-ATPase domain"/>
    <property type="match status" value="1"/>
</dbReference>
<feature type="domain" description="Helicase C-terminal" evidence="6">
    <location>
        <begin position="933"/>
        <end position="1094"/>
    </location>
</feature>
<sequence length="1097" mass="125265">MGLGKTVEVIGLILSHQRGKGLPPIVEDVAREVDIVKIIVGELISTVVAATDGYSALQDKMNSRYRRMFCYDNLEFMNPKRCKGKNSVLKPLTITCTACFTICSQERVYWDRFCSHDIPFLCPECIHGKVRDNALSIPQESTYPVKGTLIIAPSTICHQWYEELKRHVRDDIKIDMYRGLVNDGYKHPEYLATQDVVICSFETLRQEVYFVEARPRLDSLRHGKRHHIAPTPLLAVEWWRICIDEAQMVESTSCSVALMCDGLKAVNRWCITGTPITNSVQDLYGLVRFLRIQPFWNERWWRNALLNLYQIGIGKPVSDLFSKIMWRNTKKTVSDQMLLPSKNSNLTVLRFTPIEEQFYRSTLSSCRLKVRYMPCLYGLSTPISSLHGKDFEKLMEPLQALRKFIVFPSLRFQESKANVSTEESLQEELFRMSTQQAEVHQRNILMYYSGLAGLEWLCESETNAAKYYSSAISAMKELDQMNNKLGLKGSRCAYRQLRSDRLQQIHIFSAILDLLKNGVEVRGINQKEAEAQLNLASTGYTEQTVSNLTQSYVAASEFFLKYQATLSKVKSSIGWLYEAINLVNNAGQQHLFIDAIRTALENNGMPNVPASNLLGLNFYVVRRWNELIDCAKKVLSETKKIMKNNIMEEKWVVILETVIACHFSPASGKLSKNCSLCTCNRQISQLESLLFIRGSKTSKDQGVDETGTAGEQKISSLEIIIRTFLGTLVRMQKGMQCDLVALGKEVVAQLEEFKALLALSKRLYASANEYAAKIDEIRQCKLRLQYASVDDITKYGSRLPINLIIRGTENNKRQTDLNALELEKLKQSRCLAKLRYLSNLRSQQTHDCPICLTTVKDAWIVYPCAHYLCVPCFNRLTRRNSAIFRNDALLVCAVCRATTYISQISYVQSKASEKKTHLLDVPNVQLKRSVSVKVDAIIRRIKSIRLRDPTSKTLLFTSLSMLINPLCCVLSENNINFRNFLGTNRQKILADFRLKPEIELLVMPMSSGARGLNLTASSNIIFVEPQMDVSQIAQAIGRIDRIGQKKEMMVHHFVVYDSIEEQIYYKYSQNQDKDWTVQNIVHLLDLKDNGEDIMYEE</sequence>
<dbReference type="InterPro" id="IPR027417">
    <property type="entry name" value="P-loop_NTPase"/>
</dbReference>
<keyword evidence="8" id="KW-1185">Reference proteome</keyword>
<dbReference type="CDD" id="cd18070">
    <property type="entry name" value="DEXQc_SHPRH"/>
    <property type="match status" value="1"/>
</dbReference>
<dbReference type="InterPro" id="IPR049730">
    <property type="entry name" value="SNF2/RAD54-like_C"/>
</dbReference>
<dbReference type="GO" id="GO:0016787">
    <property type="term" value="F:hydrolase activity"/>
    <property type="evidence" value="ECO:0007669"/>
    <property type="project" value="UniProtKB-KW"/>
</dbReference>
<dbReference type="GO" id="GO:0061630">
    <property type="term" value="F:ubiquitin protein ligase activity"/>
    <property type="evidence" value="ECO:0007669"/>
    <property type="project" value="TreeGrafter"/>
</dbReference>
<dbReference type="SUPFAM" id="SSF52540">
    <property type="entry name" value="P-loop containing nucleoside triphosphate hydrolases"/>
    <property type="match status" value="2"/>
</dbReference>
<accession>A0A8J2MC53</accession>
<name>A0A8J2MC53_9BILA</name>
<dbReference type="SMART" id="SM00184">
    <property type="entry name" value="RING"/>
    <property type="match status" value="1"/>
</dbReference>
<dbReference type="CDD" id="cd18793">
    <property type="entry name" value="SF2_C_SNF"/>
    <property type="match status" value="1"/>
</dbReference>
<dbReference type="GO" id="GO:0000209">
    <property type="term" value="P:protein polyubiquitination"/>
    <property type="evidence" value="ECO:0007669"/>
    <property type="project" value="TreeGrafter"/>
</dbReference>
<dbReference type="Gene3D" id="3.30.40.10">
    <property type="entry name" value="Zinc/RING finger domain, C3HC4 (zinc finger)"/>
    <property type="match status" value="1"/>
</dbReference>
<keyword evidence="3" id="KW-0862">Zinc</keyword>
<dbReference type="InterPro" id="IPR052583">
    <property type="entry name" value="ATP-helicase/E3_Ub-Ligase"/>
</dbReference>
<reference evidence="7" key="1">
    <citation type="submission" date="2021-09" db="EMBL/GenBank/DDBJ databases">
        <authorList>
            <consortium name="Pathogen Informatics"/>
        </authorList>
    </citation>
    <scope>NUCLEOTIDE SEQUENCE</scope>
</reference>
<dbReference type="GO" id="GO:0006974">
    <property type="term" value="P:DNA damage response"/>
    <property type="evidence" value="ECO:0007669"/>
    <property type="project" value="TreeGrafter"/>
</dbReference>
<dbReference type="Gene3D" id="3.40.50.300">
    <property type="entry name" value="P-loop containing nucleotide triphosphate hydrolases"/>
    <property type="match status" value="1"/>
</dbReference>
<keyword evidence="1 4" id="KW-0479">Metal-binding</keyword>
<dbReference type="GO" id="GO:0008270">
    <property type="term" value="F:zinc ion binding"/>
    <property type="evidence" value="ECO:0007669"/>
    <property type="project" value="UniProtKB-KW"/>
</dbReference>
<dbReference type="Pfam" id="PF00176">
    <property type="entry name" value="SNF2-rel_dom"/>
    <property type="match status" value="1"/>
</dbReference>
<dbReference type="GO" id="GO:0005634">
    <property type="term" value="C:nucleus"/>
    <property type="evidence" value="ECO:0007669"/>
    <property type="project" value="TreeGrafter"/>
</dbReference>
<evidence type="ECO:0000313" key="7">
    <source>
        <dbReference type="EMBL" id="CAG9538784.1"/>
    </source>
</evidence>
<dbReference type="Proteomes" id="UP000746747">
    <property type="component" value="Unassembled WGS sequence"/>
</dbReference>
<comment type="caution">
    <text evidence="7">The sequence shown here is derived from an EMBL/GenBank/DDBJ whole genome shotgun (WGS) entry which is preliminary data.</text>
</comment>
<proteinExistence type="predicted"/>
<dbReference type="PANTHER" id="PTHR45865:SF1">
    <property type="entry name" value="E3 UBIQUITIN-PROTEIN LIGASE SHPRH"/>
    <property type="match status" value="1"/>
</dbReference>